<gene>
    <name evidence="1" type="ORF">ARD30_07955</name>
</gene>
<dbReference type="AlphaFoldDB" id="A0A0Q3L5N3"/>
<accession>A0A0Q3L5N3</accession>
<organism evidence="1 2">
    <name type="scientific">Bosea thiooxidans</name>
    <dbReference type="NCBI Taxonomy" id="53254"/>
    <lineage>
        <taxon>Bacteria</taxon>
        <taxon>Pseudomonadati</taxon>
        <taxon>Pseudomonadota</taxon>
        <taxon>Alphaproteobacteria</taxon>
        <taxon>Hyphomicrobiales</taxon>
        <taxon>Boseaceae</taxon>
        <taxon>Bosea</taxon>
    </lineage>
</organism>
<protein>
    <submittedName>
        <fullName evidence="1">Uncharacterized protein</fullName>
    </submittedName>
</protein>
<evidence type="ECO:0000313" key="2">
    <source>
        <dbReference type="Proteomes" id="UP000051562"/>
    </source>
</evidence>
<keyword evidence="2" id="KW-1185">Reference proteome</keyword>
<reference evidence="1 2" key="1">
    <citation type="submission" date="2015-10" db="EMBL/GenBank/DDBJ databases">
        <title>Draft genome of Bosea thiooxidans.</title>
        <authorList>
            <person name="Wang X."/>
        </authorList>
    </citation>
    <scope>NUCLEOTIDE SEQUENCE [LARGE SCALE GENOMIC DNA]</scope>
    <source>
        <strain evidence="1 2">CGMCC 9174</strain>
    </source>
</reference>
<dbReference type="Proteomes" id="UP000051562">
    <property type="component" value="Unassembled WGS sequence"/>
</dbReference>
<sequence>MNWAIGLAYDQASGDRCSCCRPAETSGTQCHQRRNAEVILLHLDRLLSFLEEAPRCLNAL</sequence>
<evidence type="ECO:0000313" key="1">
    <source>
        <dbReference type="EMBL" id="KQK32076.1"/>
    </source>
</evidence>
<comment type="caution">
    <text evidence="1">The sequence shown here is derived from an EMBL/GenBank/DDBJ whole genome shotgun (WGS) entry which is preliminary data.</text>
</comment>
<proteinExistence type="predicted"/>
<dbReference type="EMBL" id="LMAR01000007">
    <property type="protein sequence ID" value="KQK32076.1"/>
    <property type="molecule type" value="Genomic_DNA"/>
</dbReference>
<name>A0A0Q3L5N3_9HYPH</name>